<dbReference type="AlphaFoldDB" id="A0A382FMA6"/>
<accession>A0A382FMA6</accession>
<name>A0A382FMA6_9ZZZZ</name>
<organism evidence="2">
    <name type="scientific">marine metagenome</name>
    <dbReference type="NCBI Taxonomy" id="408172"/>
    <lineage>
        <taxon>unclassified sequences</taxon>
        <taxon>metagenomes</taxon>
        <taxon>ecological metagenomes</taxon>
    </lineage>
</organism>
<reference evidence="2" key="1">
    <citation type="submission" date="2018-05" db="EMBL/GenBank/DDBJ databases">
        <authorList>
            <person name="Lanie J.A."/>
            <person name="Ng W.-L."/>
            <person name="Kazmierczak K.M."/>
            <person name="Andrzejewski T.M."/>
            <person name="Davidsen T.M."/>
            <person name="Wayne K.J."/>
            <person name="Tettelin H."/>
            <person name="Glass J.I."/>
            <person name="Rusch D."/>
            <person name="Podicherti R."/>
            <person name="Tsui H.-C.T."/>
            <person name="Winkler M.E."/>
        </authorList>
    </citation>
    <scope>NUCLEOTIDE SEQUENCE</scope>
</reference>
<dbReference type="EMBL" id="UINC01050603">
    <property type="protein sequence ID" value="SVB63755.1"/>
    <property type="molecule type" value="Genomic_DNA"/>
</dbReference>
<evidence type="ECO:0000256" key="1">
    <source>
        <dbReference type="SAM" id="MobiDB-lite"/>
    </source>
</evidence>
<sequence>MKKQELIKIIEAVVRKEVKKQMNEIFIKEENSSSLTELVSKPLTEKEFKEPIRKKQVKPKKEVHYTNNETLNKILNETAGGVPQGDGGPTVTGYEDYPTLSGEVFDSSKMNDVLAGSPPGVATTETVKQKKRDIGAVQTIKNARVNVDQVPDHVQDALTKDYRGLMKAIDQKKGGGTNFRP</sequence>
<feature type="region of interest" description="Disordered" evidence="1">
    <location>
        <begin position="77"/>
        <end position="99"/>
    </location>
</feature>
<protein>
    <submittedName>
        <fullName evidence="2">Uncharacterized protein</fullName>
    </submittedName>
</protein>
<proteinExistence type="predicted"/>
<evidence type="ECO:0000313" key="2">
    <source>
        <dbReference type="EMBL" id="SVB63755.1"/>
    </source>
</evidence>
<gene>
    <name evidence="2" type="ORF">METZ01_LOCUS216609</name>
</gene>